<proteinExistence type="predicted"/>
<dbReference type="AlphaFoldDB" id="A0ABD5PYP4"/>
<comment type="caution">
    <text evidence="2">The sequence shown here is derived from an EMBL/GenBank/DDBJ whole genome shotgun (WGS) entry which is preliminary data.</text>
</comment>
<dbReference type="InterPro" id="IPR013216">
    <property type="entry name" value="Methyltransf_11"/>
</dbReference>
<evidence type="ECO:0000313" key="2">
    <source>
        <dbReference type="EMBL" id="MFC4823601.1"/>
    </source>
</evidence>
<dbReference type="InterPro" id="IPR029063">
    <property type="entry name" value="SAM-dependent_MTases_sf"/>
</dbReference>
<dbReference type="CDD" id="cd02440">
    <property type="entry name" value="AdoMet_MTases"/>
    <property type="match status" value="1"/>
</dbReference>
<dbReference type="GeneID" id="73045342"/>
<reference evidence="2 3" key="1">
    <citation type="journal article" date="2019" name="Int. J. Syst. Evol. Microbiol.">
        <title>The Global Catalogue of Microorganisms (GCM) 10K type strain sequencing project: providing services to taxonomists for standard genome sequencing and annotation.</title>
        <authorList>
            <consortium name="The Broad Institute Genomics Platform"/>
            <consortium name="The Broad Institute Genome Sequencing Center for Infectious Disease"/>
            <person name="Wu L."/>
            <person name="Ma J."/>
        </authorList>
    </citation>
    <scope>NUCLEOTIDE SEQUENCE [LARGE SCALE GENOMIC DNA]</scope>
    <source>
        <strain evidence="2 3">XZYJ18</strain>
    </source>
</reference>
<dbReference type="GO" id="GO:0008168">
    <property type="term" value="F:methyltransferase activity"/>
    <property type="evidence" value="ECO:0007669"/>
    <property type="project" value="UniProtKB-KW"/>
</dbReference>
<organism evidence="2 3">
    <name type="scientific">Halorussus aquaticus</name>
    <dbReference type="NCBI Taxonomy" id="2953748"/>
    <lineage>
        <taxon>Archaea</taxon>
        <taxon>Methanobacteriati</taxon>
        <taxon>Methanobacteriota</taxon>
        <taxon>Stenosarchaea group</taxon>
        <taxon>Halobacteria</taxon>
        <taxon>Halobacteriales</taxon>
        <taxon>Haladaptataceae</taxon>
        <taxon>Halorussus</taxon>
    </lineage>
</organism>
<dbReference type="EC" id="2.1.1.-" evidence="2"/>
<accession>A0ABD5PYP4</accession>
<keyword evidence="3" id="KW-1185">Reference proteome</keyword>
<dbReference type="Pfam" id="PF08241">
    <property type="entry name" value="Methyltransf_11"/>
    <property type="match status" value="1"/>
</dbReference>
<dbReference type="PANTHER" id="PTHR43591">
    <property type="entry name" value="METHYLTRANSFERASE"/>
    <property type="match status" value="1"/>
</dbReference>
<protein>
    <submittedName>
        <fullName evidence="2">Class I SAM-dependent methyltransferase</fullName>
        <ecNumber evidence="2">2.1.1.-</ecNumber>
    </submittedName>
</protein>
<dbReference type="RefSeq" id="WP_254266933.1">
    <property type="nucleotide sequence ID" value="NZ_CP100400.1"/>
</dbReference>
<evidence type="ECO:0000259" key="1">
    <source>
        <dbReference type="Pfam" id="PF08241"/>
    </source>
</evidence>
<dbReference type="GO" id="GO:0032259">
    <property type="term" value="P:methylation"/>
    <property type="evidence" value="ECO:0007669"/>
    <property type="project" value="UniProtKB-KW"/>
</dbReference>
<dbReference type="SUPFAM" id="SSF53335">
    <property type="entry name" value="S-adenosyl-L-methionine-dependent methyltransferases"/>
    <property type="match status" value="1"/>
</dbReference>
<feature type="domain" description="Methyltransferase type 11" evidence="1">
    <location>
        <begin position="45"/>
        <end position="132"/>
    </location>
</feature>
<name>A0ABD5PYP4_9EURY</name>
<dbReference type="EMBL" id="JBHSHT010000001">
    <property type="protein sequence ID" value="MFC4823601.1"/>
    <property type="molecule type" value="Genomic_DNA"/>
</dbReference>
<gene>
    <name evidence="2" type="ORF">ACFO9K_04950</name>
</gene>
<sequence>MSHALGDTATFDRTARFYDWFAPTPDAAAFRDALSFADREVERLLDVGGGTGRGASALGVSERIVADAAEGMTKQARKNGFEAVRADAATLPFVAESVDAVLVVDALHHFGDHERAVAEAARVLRPGGVLVIREIDPTSLVGRVVEVGEHLYGFDSTFFAPEDLGRTVADAGLDARFRTSGFEYTVVGRASRE</sequence>
<dbReference type="Proteomes" id="UP001595945">
    <property type="component" value="Unassembled WGS sequence"/>
</dbReference>
<keyword evidence="2" id="KW-0808">Transferase</keyword>
<dbReference type="Gene3D" id="3.40.50.150">
    <property type="entry name" value="Vaccinia Virus protein VP39"/>
    <property type="match status" value="1"/>
</dbReference>
<evidence type="ECO:0000313" key="3">
    <source>
        <dbReference type="Proteomes" id="UP001595945"/>
    </source>
</evidence>
<keyword evidence="2" id="KW-0489">Methyltransferase</keyword>